<keyword evidence="8" id="KW-0342">GTP-binding</keyword>
<evidence type="ECO:0000256" key="4">
    <source>
        <dbReference type="ARBA" id="ARBA00022679"/>
    </source>
</evidence>
<dbReference type="GO" id="GO:0003723">
    <property type="term" value="F:RNA binding"/>
    <property type="evidence" value="ECO:0007669"/>
    <property type="project" value="UniProtKB-KW"/>
</dbReference>
<comment type="pathway">
    <text evidence="1">mRNA processing; mRNA capping.</text>
</comment>
<dbReference type="GO" id="GO:0005634">
    <property type="term" value="C:nucleus"/>
    <property type="evidence" value="ECO:0007669"/>
    <property type="project" value="TreeGrafter"/>
</dbReference>
<dbReference type="PANTHER" id="PTHR12189:SF2">
    <property type="entry name" value="MRNA CAP GUANINE-N7 METHYLTRANSFERASE"/>
    <property type="match status" value="1"/>
</dbReference>
<protein>
    <recommendedName>
        <fullName evidence="2">mRNA (guanine-N(7))-methyltransferase</fullName>
        <ecNumber evidence="2">2.1.1.56</ecNumber>
    </recommendedName>
</protein>
<dbReference type="GO" id="GO:0004484">
    <property type="term" value="F:mRNA guanylyltransferase activity"/>
    <property type="evidence" value="ECO:0007669"/>
    <property type="project" value="InterPro"/>
</dbReference>
<dbReference type="UniPathway" id="UPA00922"/>
<evidence type="ECO:0000256" key="8">
    <source>
        <dbReference type="ARBA" id="ARBA00023134"/>
    </source>
</evidence>
<dbReference type="InterPro" id="IPR033469">
    <property type="entry name" value="CYTH-like_dom_sf"/>
</dbReference>
<dbReference type="SUPFAM" id="SSF55154">
    <property type="entry name" value="CYTH-like phosphatases"/>
    <property type="match status" value="1"/>
</dbReference>
<accession>A0A6C0E2L7</accession>
<evidence type="ECO:0000256" key="1">
    <source>
        <dbReference type="ARBA" id="ARBA00005129"/>
    </source>
</evidence>
<proteinExistence type="predicted"/>
<dbReference type="Pfam" id="PF01331">
    <property type="entry name" value="mRNA_cap_enzyme"/>
    <property type="match status" value="1"/>
</dbReference>
<dbReference type="SUPFAM" id="SSF56091">
    <property type="entry name" value="DNA ligase/mRNA capping enzyme, catalytic domain"/>
    <property type="match status" value="1"/>
</dbReference>
<dbReference type="Gene3D" id="2.40.50.140">
    <property type="entry name" value="Nucleic acid-binding proteins"/>
    <property type="match status" value="1"/>
</dbReference>
<keyword evidence="7" id="KW-0694">RNA-binding</keyword>
<dbReference type="Gene3D" id="3.30.470.30">
    <property type="entry name" value="DNA ligase/mRNA capping enzyme"/>
    <property type="match status" value="1"/>
</dbReference>
<evidence type="ECO:0000256" key="9">
    <source>
        <dbReference type="SAM" id="MobiDB-lite"/>
    </source>
</evidence>
<dbReference type="AlphaFoldDB" id="A0A6C0E2L7"/>
<dbReference type="PROSITE" id="PS51562">
    <property type="entry name" value="RNA_CAP0_MT"/>
    <property type="match status" value="1"/>
</dbReference>
<sequence length="1208" mass="139040">MSNSSSNKSKRPDSSSGMDLKKLVQIYYNNSPFTKDIKKNQELEVRFGTKSNKPFTKNDYDNVIKKMKSLGFNSSNEQGYYMLRIQNEYLDARTGKTNISKIRTELSGMNIIQEYCRTNNIKTLLDNQDQQYNQFVQFVNKSSALVEGQPIKPIDYDDFHFRVSYSNEETMNKNSDRIVRTMIDEWDKSKKIFRYMNRVTFRHDDYPINVDISIVKNSKRENNSFRLKTTYRLDDSGVFNNPETYEIELEVDNTRIGPGTDFNTHESIVNALNKTIKFVLMGLQGTNFPVSYTEQNMVSRSYLKLLYSEKYANANSSAMKKDLDAEVENKRIYPSDFIGPSSYTLQLQNIIPINENMNVPTIRENFVVTEKADGERHLMFISEDGKIYLINTNMNVLFTGAVTKEKKIMNSLLDGELIYHNKNGAFINLYASFDIYYLGGKDLRALQFVPSNSIGQTDADKNKGANNDYRYVILMKTIEMMQPKSVVNSDYSSPMRIEFKKFYPFTSMLLQQQQQKKTTQVDDMSIFGACNIIMQKINDGLFEYNTDGLIFTHTSFGVGSNQVGRAGKLSKVTWEYSFKWKPPQYNTIDFLVTTKKNKNGEDLVTTIFEDGTNMLNLNQLTQYKTLVLRCGFDEKVHGYLNPCQDVIDDNLPDFERQGNNQNNKDNESGYKPVQFYPSNPYDPMAGLCNIILKKDDTGNNQMFSEENEVFEDNTIVEFRYDLSREGQWRWVPLRVRYDKTSEFRRGIRNYGNAYHVANSNWYSIHNPISEEMISTGQDIPDEIGGDDDVYYNRIGINSNNKTKAMRDFHNLFVKKILIKSVANKGDTLIDFACGKGGDFSKWINAELSFVFGIDVSKDNLENKLDGACARYLNYRKKFKHIPYALFVNGNSGLNIKNGSAMLNDKAIQITKAVFGEGTKDESKLGKGVVRQFGKGENGFSVSSCQFALHYFFKDKDVLREFLKNVAETTALNGYFIGTCYDGKLIFDALKNLEKGNGIQINDSETKVKIWEIKKGYDDETFPDDSNCVGYKIDVFQESINQLIPEYLVNFDYLNRLMENFGFKIVSREEAKQKGLPEGNGLFSELYMVMLEEMKKNKYTGMGSEYGEAKNMTSYEKKISFLNRYFVYKKIRHVNTNKVMIDDSDIEVYEKEEVAPENNNIELSIKEVVSVPEVEQETIVLEVPKPKKTRAQPGTKTVKKLKQKLVIEE</sequence>
<dbReference type="InterPro" id="IPR039753">
    <property type="entry name" value="RG7MT1"/>
</dbReference>
<dbReference type="EC" id="2.1.1.56" evidence="2"/>
<dbReference type="PANTHER" id="PTHR12189">
    <property type="entry name" value="MRNA GUANINE-7- METHYLTRANSFERASE"/>
    <property type="match status" value="1"/>
</dbReference>
<dbReference type="InterPro" id="IPR001339">
    <property type="entry name" value="mRNA_cap_enzyme_adenylation"/>
</dbReference>
<evidence type="ECO:0000256" key="6">
    <source>
        <dbReference type="ARBA" id="ARBA00022741"/>
    </source>
</evidence>
<keyword evidence="4" id="KW-0808">Transferase</keyword>
<feature type="domain" description="MRNA cap 0 methyltransferase" evidence="10">
    <location>
        <begin position="800"/>
        <end position="1130"/>
    </location>
</feature>
<dbReference type="Gene3D" id="3.40.50.150">
    <property type="entry name" value="Vaccinia Virus protein VP39"/>
    <property type="match status" value="1"/>
</dbReference>
<evidence type="ECO:0000256" key="7">
    <source>
        <dbReference type="ARBA" id="ARBA00022884"/>
    </source>
</evidence>
<dbReference type="InterPro" id="IPR029063">
    <property type="entry name" value="SAM-dependent_MTases_sf"/>
</dbReference>
<evidence type="ECO:0000259" key="10">
    <source>
        <dbReference type="PROSITE" id="PS51562"/>
    </source>
</evidence>
<dbReference type="GO" id="GO:0005525">
    <property type="term" value="F:GTP binding"/>
    <property type="evidence" value="ECO:0007669"/>
    <property type="project" value="UniProtKB-KW"/>
</dbReference>
<dbReference type="GO" id="GO:0005524">
    <property type="term" value="F:ATP binding"/>
    <property type="evidence" value="ECO:0007669"/>
    <property type="project" value="InterPro"/>
</dbReference>
<dbReference type="SUPFAM" id="SSF53335">
    <property type="entry name" value="S-adenosyl-L-methionine-dependent methyltransferases"/>
    <property type="match status" value="1"/>
</dbReference>
<feature type="region of interest" description="Disordered" evidence="9">
    <location>
        <begin position="651"/>
        <end position="671"/>
    </location>
</feature>
<dbReference type="EMBL" id="MN739730">
    <property type="protein sequence ID" value="QHT23356.1"/>
    <property type="molecule type" value="Genomic_DNA"/>
</dbReference>
<keyword evidence="3" id="KW-0489">Methyltransferase</keyword>
<keyword evidence="5" id="KW-0949">S-adenosyl-L-methionine</keyword>
<organism evidence="11">
    <name type="scientific">viral metagenome</name>
    <dbReference type="NCBI Taxonomy" id="1070528"/>
    <lineage>
        <taxon>unclassified sequences</taxon>
        <taxon>metagenomes</taxon>
        <taxon>organismal metagenomes</taxon>
    </lineage>
</organism>
<evidence type="ECO:0000256" key="5">
    <source>
        <dbReference type="ARBA" id="ARBA00022691"/>
    </source>
</evidence>
<evidence type="ECO:0000256" key="2">
    <source>
        <dbReference type="ARBA" id="ARBA00011926"/>
    </source>
</evidence>
<name>A0A6C0E2L7_9ZZZZ</name>
<dbReference type="InterPro" id="IPR004971">
    <property type="entry name" value="mRNA_G-N7_MeTrfase_dom"/>
</dbReference>
<dbReference type="Pfam" id="PF03291">
    <property type="entry name" value="mRNA_G-N7_MeTrfase"/>
    <property type="match status" value="1"/>
</dbReference>
<evidence type="ECO:0000256" key="3">
    <source>
        <dbReference type="ARBA" id="ARBA00022603"/>
    </source>
</evidence>
<keyword evidence="6" id="KW-0547">Nucleotide-binding</keyword>
<dbReference type="GO" id="GO:0004482">
    <property type="term" value="F:mRNA 5'-cap (guanine-N7-)-methyltransferase activity"/>
    <property type="evidence" value="ECO:0007669"/>
    <property type="project" value="UniProtKB-EC"/>
</dbReference>
<reference evidence="11" key="1">
    <citation type="journal article" date="2020" name="Nature">
        <title>Giant virus diversity and host interactions through global metagenomics.</title>
        <authorList>
            <person name="Schulz F."/>
            <person name="Roux S."/>
            <person name="Paez-Espino D."/>
            <person name="Jungbluth S."/>
            <person name="Walsh D.A."/>
            <person name="Denef V.J."/>
            <person name="McMahon K.D."/>
            <person name="Konstantinidis K.T."/>
            <person name="Eloe-Fadrosh E.A."/>
            <person name="Kyrpides N.C."/>
            <person name="Woyke T."/>
        </authorList>
    </citation>
    <scope>NUCLEOTIDE SEQUENCE</scope>
    <source>
        <strain evidence="11">GVMAG-M-3300023179-116</strain>
    </source>
</reference>
<evidence type="ECO:0000313" key="11">
    <source>
        <dbReference type="EMBL" id="QHT23356.1"/>
    </source>
</evidence>
<dbReference type="InterPro" id="IPR012340">
    <property type="entry name" value="NA-bd_OB-fold"/>
</dbReference>